<accession>A0ABD2VXI8</accession>
<dbReference type="Pfam" id="PF09588">
    <property type="entry name" value="YqaJ"/>
    <property type="match status" value="1"/>
</dbReference>
<dbReference type="CDD" id="cd22343">
    <property type="entry name" value="PDDEXK_lambda_exonuclease-like"/>
    <property type="match status" value="1"/>
</dbReference>
<dbReference type="PANTHER" id="PTHR46609:SF8">
    <property type="entry name" value="YQAJ VIRAL RECOMBINASE DOMAIN-CONTAINING PROTEIN"/>
    <property type="match status" value="1"/>
</dbReference>
<dbReference type="AlphaFoldDB" id="A0ABD2VXI8"/>
<dbReference type="InterPro" id="IPR051703">
    <property type="entry name" value="NF-kappa-B_Signaling_Reg"/>
</dbReference>
<sequence length="340" mass="39080">MPNSGGPRSSRRKLYAHVVDSILLYGAPIWSTAAQKRAYIRQAESAHRRACLRVIGGRPYVSYEATYVLAGIPPLALLADERARLYGRRRENAGNEERLATLSKWQEAWDRSTKARWTHRLIPNIRVDHKQTIQRLSLDQDDIGTTNDEVVSFIDLPPNTLSKLPEKGILKKHVGYEVYKRLPANGLKICEDTRNWYARWLQERRYQITGSKCYEIYTYGKGKIPDWVDEAKSVLSDASYKTEAMECSNKTEEEARKAYQVLHPEFQIVETGLIISQDNPWLGYSLDSLLIDGSTKILLEIKCPTLEKTKNISEVISDQIGKCLVKQDDNIFLKQKHKYY</sequence>
<dbReference type="SUPFAM" id="SSF52980">
    <property type="entry name" value="Restriction endonuclease-like"/>
    <property type="match status" value="1"/>
</dbReference>
<dbReference type="InterPro" id="IPR011335">
    <property type="entry name" value="Restrct_endonuc-II-like"/>
</dbReference>
<dbReference type="InterPro" id="IPR019080">
    <property type="entry name" value="YqaJ_viral_recombinase"/>
</dbReference>
<dbReference type="PANTHER" id="PTHR46609">
    <property type="entry name" value="EXONUCLEASE, PHAGE-TYPE/RECB, C-TERMINAL DOMAIN-CONTAINING PROTEIN"/>
    <property type="match status" value="1"/>
</dbReference>
<organism evidence="2 3">
    <name type="scientific">Trichogramma kaykai</name>
    <dbReference type="NCBI Taxonomy" id="54128"/>
    <lineage>
        <taxon>Eukaryota</taxon>
        <taxon>Metazoa</taxon>
        <taxon>Ecdysozoa</taxon>
        <taxon>Arthropoda</taxon>
        <taxon>Hexapoda</taxon>
        <taxon>Insecta</taxon>
        <taxon>Pterygota</taxon>
        <taxon>Neoptera</taxon>
        <taxon>Endopterygota</taxon>
        <taxon>Hymenoptera</taxon>
        <taxon>Apocrita</taxon>
        <taxon>Proctotrupomorpha</taxon>
        <taxon>Chalcidoidea</taxon>
        <taxon>Trichogrammatidae</taxon>
        <taxon>Trichogramma</taxon>
    </lineage>
</organism>
<reference evidence="2 3" key="1">
    <citation type="journal article" date="2024" name="bioRxiv">
        <title>A reference genome for Trichogramma kaykai: A tiny desert-dwelling parasitoid wasp with competing sex-ratio distorters.</title>
        <authorList>
            <person name="Culotta J."/>
            <person name="Lindsey A.R."/>
        </authorList>
    </citation>
    <scope>NUCLEOTIDE SEQUENCE [LARGE SCALE GENOMIC DNA]</scope>
    <source>
        <strain evidence="2 3">KSX58</strain>
    </source>
</reference>
<evidence type="ECO:0000259" key="1">
    <source>
        <dbReference type="Pfam" id="PF09588"/>
    </source>
</evidence>
<dbReference type="GO" id="GO:0006281">
    <property type="term" value="P:DNA repair"/>
    <property type="evidence" value="ECO:0007669"/>
    <property type="project" value="UniProtKB-ARBA"/>
</dbReference>
<evidence type="ECO:0000313" key="3">
    <source>
        <dbReference type="Proteomes" id="UP001627154"/>
    </source>
</evidence>
<dbReference type="EMBL" id="JBJJXI010000155">
    <property type="protein sequence ID" value="KAL3385522.1"/>
    <property type="molecule type" value="Genomic_DNA"/>
</dbReference>
<dbReference type="InterPro" id="IPR011604">
    <property type="entry name" value="PDDEXK-like_dom_sf"/>
</dbReference>
<comment type="caution">
    <text evidence="2">The sequence shown here is derived from an EMBL/GenBank/DDBJ whole genome shotgun (WGS) entry which is preliminary data.</text>
</comment>
<protein>
    <recommendedName>
        <fullName evidence="1">YqaJ viral recombinase domain-containing protein</fullName>
    </recommendedName>
</protein>
<proteinExistence type="predicted"/>
<name>A0ABD2VXI8_9HYME</name>
<evidence type="ECO:0000313" key="2">
    <source>
        <dbReference type="EMBL" id="KAL3385522.1"/>
    </source>
</evidence>
<keyword evidence="3" id="KW-1185">Reference proteome</keyword>
<dbReference type="Proteomes" id="UP001627154">
    <property type="component" value="Unassembled WGS sequence"/>
</dbReference>
<gene>
    <name evidence="2" type="ORF">TKK_018892</name>
</gene>
<feature type="domain" description="YqaJ viral recombinase" evidence="1">
    <location>
        <begin position="200"/>
        <end position="309"/>
    </location>
</feature>
<dbReference type="Gene3D" id="3.90.320.10">
    <property type="match status" value="1"/>
</dbReference>